<dbReference type="InterPro" id="IPR054593">
    <property type="entry name" value="Beta-mannosidase-like_N2"/>
</dbReference>
<evidence type="ECO:0000256" key="2">
    <source>
        <dbReference type="ARBA" id="ARBA00007401"/>
    </source>
</evidence>
<dbReference type="Gene3D" id="3.20.20.80">
    <property type="entry name" value="Glycosidases"/>
    <property type="match status" value="1"/>
</dbReference>
<dbReference type="Pfam" id="PF00703">
    <property type="entry name" value="Glyco_hydro_2"/>
    <property type="match status" value="1"/>
</dbReference>
<comment type="catalytic activity">
    <reaction evidence="1">
        <text>Hydrolysis of terminal, non-reducing beta-D-mannose residues in beta-D-mannosides.</text>
        <dbReference type="EC" id="3.2.1.25"/>
    </reaction>
</comment>
<dbReference type="SUPFAM" id="SSF49785">
    <property type="entry name" value="Galactose-binding domain-like"/>
    <property type="match status" value="1"/>
</dbReference>
<dbReference type="Proteomes" id="UP000831787">
    <property type="component" value="Chromosome"/>
</dbReference>
<evidence type="ECO:0000256" key="5">
    <source>
        <dbReference type="ARBA" id="ARBA00023295"/>
    </source>
</evidence>
<dbReference type="SUPFAM" id="SSF51445">
    <property type="entry name" value="(Trans)glycosidases"/>
    <property type="match status" value="1"/>
</dbReference>
<reference evidence="8 9" key="1">
    <citation type="submission" date="2022-04" db="EMBL/GenBank/DDBJ databases">
        <title>Halobacillus sp. isolated from saltern.</title>
        <authorList>
            <person name="Won M."/>
            <person name="Lee C.-M."/>
            <person name="Woen H.-Y."/>
            <person name="Kwon S.-W."/>
        </authorList>
    </citation>
    <scope>NUCLEOTIDE SEQUENCE [LARGE SCALE GENOMIC DNA]</scope>
    <source>
        <strain evidence="8 9">SSBR10-3</strain>
    </source>
</reference>
<keyword evidence="4" id="KW-0378">Hydrolase</keyword>
<feature type="domain" description="Glycoside hydrolase family 2 immunoglobulin-like beta-sandwich" evidence="6">
    <location>
        <begin position="196"/>
        <end position="301"/>
    </location>
</feature>
<gene>
    <name evidence="8" type="ORF">MUN89_03375</name>
</gene>
<proteinExistence type="inferred from homology"/>
<sequence length="384" mass="44097">MNLSEGWKLHDVEEGKVSDLTVADPDYIDHYWMKAEVPGDVHSTLLARNLIEDPFFGHNDLKCKWVEDKTWWYRKEFIFFRKDHPGTRQQLTFEGLDTFATIYVNGVELGSTENMFIAHHFDVTRELREGRNVIAVKFASVAERVKEKEKNYWAGFGKDRIWTRKAQYHFGWDWGPQIVTCGIWRDVLLETKQEAEIENVYARTREASKEAATIQVDVVTSRLADVNEELSLTVLVKGKEKTDSYTVEAGRDGRTTVQLDVANPELWWTHDLGDPFLYELEVLLAKDDAVLDHYNCTFGIRELELKQKDDEGNERFTFVLNGVELFAKGANWIPVDSFPGSVPDSRYNHLIGLAKEANMNMLRVWGGGSTRRISSMKNAAGTAY</sequence>
<evidence type="ECO:0000256" key="4">
    <source>
        <dbReference type="ARBA" id="ARBA00022801"/>
    </source>
</evidence>
<dbReference type="InterPro" id="IPR008979">
    <property type="entry name" value="Galactose-bd-like_sf"/>
</dbReference>
<dbReference type="SUPFAM" id="SSF49303">
    <property type="entry name" value="beta-Galactosidase/glucuronidase domain"/>
    <property type="match status" value="1"/>
</dbReference>
<dbReference type="Gene3D" id="2.60.120.260">
    <property type="entry name" value="Galactose-binding domain-like"/>
    <property type="match status" value="1"/>
</dbReference>
<dbReference type="InterPro" id="IPR050887">
    <property type="entry name" value="Beta-mannosidase_GH2"/>
</dbReference>
<evidence type="ECO:0000259" key="7">
    <source>
        <dbReference type="Pfam" id="PF22666"/>
    </source>
</evidence>
<evidence type="ECO:0000256" key="1">
    <source>
        <dbReference type="ARBA" id="ARBA00000829"/>
    </source>
</evidence>
<dbReference type="InterPro" id="IPR017853">
    <property type="entry name" value="GH"/>
</dbReference>
<organism evidence="8 9">
    <name type="scientific">Halobacillus salinarum</name>
    <dbReference type="NCBI Taxonomy" id="2932257"/>
    <lineage>
        <taxon>Bacteria</taxon>
        <taxon>Bacillati</taxon>
        <taxon>Bacillota</taxon>
        <taxon>Bacilli</taxon>
        <taxon>Bacillales</taxon>
        <taxon>Bacillaceae</taxon>
        <taxon>Halobacillus</taxon>
    </lineage>
</organism>
<dbReference type="Gene3D" id="2.60.40.10">
    <property type="entry name" value="Immunoglobulins"/>
    <property type="match status" value="1"/>
</dbReference>
<keyword evidence="9" id="KW-1185">Reference proteome</keyword>
<dbReference type="EMBL" id="CP095073">
    <property type="protein sequence ID" value="UOQ45007.1"/>
    <property type="molecule type" value="Genomic_DNA"/>
</dbReference>
<evidence type="ECO:0000259" key="6">
    <source>
        <dbReference type="Pfam" id="PF00703"/>
    </source>
</evidence>
<dbReference type="PANTHER" id="PTHR43730:SF1">
    <property type="entry name" value="BETA-MANNOSIDASE"/>
    <property type="match status" value="1"/>
</dbReference>
<evidence type="ECO:0000313" key="9">
    <source>
        <dbReference type="Proteomes" id="UP000831787"/>
    </source>
</evidence>
<evidence type="ECO:0000313" key="8">
    <source>
        <dbReference type="EMBL" id="UOQ45007.1"/>
    </source>
</evidence>
<dbReference type="EC" id="3.2.1.25" evidence="3"/>
<accession>A0ABY4EKL1</accession>
<evidence type="ECO:0000256" key="3">
    <source>
        <dbReference type="ARBA" id="ARBA00012754"/>
    </source>
</evidence>
<dbReference type="PANTHER" id="PTHR43730">
    <property type="entry name" value="BETA-MANNOSIDASE"/>
    <property type="match status" value="1"/>
</dbReference>
<dbReference type="Pfam" id="PF22666">
    <property type="entry name" value="Glyco_hydro_2_N2"/>
    <property type="match status" value="1"/>
</dbReference>
<name>A0ABY4EKL1_9BACI</name>
<feature type="domain" description="Beta-mannosidase-like galactose-binding" evidence="7">
    <location>
        <begin position="16"/>
        <end position="185"/>
    </location>
</feature>
<protein>
    <recommendedName>
        <fullName evidence="3">beta-mannosidase</fullName>
        <ecNumber evidence="3">3.2.1.25</ecNumber>
    </recommendedName>
</protein>
<dbReference type="InterPro" id="IPR013783">
    <property type="entry name" value="Ig-like_fold"/>
</dbReference>
<keyword evidence="5" id="KW-0326">Glycosidase</keyword>
<dbReference type="InterPro" id="IPR006102">
    <property type="entry name" value="Ig-like_GH2"/>
</dbReference>
<comment type="similarity">
    <text evidence="2">Belongs to the glycosyl hydrolase 2 family.</text>
</comment>
<dbReference type="InterPro" id="IPR036156">
    <property type="entry name" value="Beta-gal/glucu_dom_sf"/>
</dbReference>